<organism evidence="2 3">
    <name type="scientific">Roseateles depolymerans</name>
    <dbReference type="NCBI Taxonomy" id="76731"/>
    <lineage>
        <taxon>Bacteria</taxon>
        <taxon>Pseudomonadati</taxon>
        <taxon>Pseudomonadota</taxon>
        <taxon>Betaproteobacteria</taxon>
        <taxon>Burkholderiales</taxon>
        <taxon>Sphaerotilaceae</taxon>
        <taxon>Roseateles</taxon>
    </lineage>
</organism>
<reference evidence="2 3" key="1">
    <citation type="submission" date="2017-08" db="EMBL/GenBank/DDBJ databases">
        <title>Infants hospitalized years apart are colonized by the same room-sourced microbial strains.</title>
        <authorList>
            <person name="Brooks B."/>
            <person name="Olm M.R."/>
            <person name="Firek B.A."/>
            <person name="Baker R."/>
            <person name="Thomas B.C."/>
            <person name="Morowitz M.J."/>
            <person name="Banfield J.F."/>
        </authorList>
    </citation>
    <scope>NUCLEOTIDE SEQUENCE [LARGE SCALE GENOMIC DNA]</scope>
    <source>
        <strain evidence="2">S2_012_000_R2_81</strain>
    </source>
</reference>
<dbReference type="PANTHER" id="PTHR33840">
    <property type="match status" value="1"/>
</dbReference>
<evidence type="ECO:0000313" key="3">
    <source>
        <dbReference type="Proteomes" id="UP000249633"/>
    </source>
</evidence>
<dbReference type="AlphaFoldDB" id="A0A2W5D9I5"/>
<protein>
    <recommendedName>
        <fullName evidence="1">T6SS Phospholipase effector Tle1-like catalytic domain-containing protein</fullName>
    </recommendedName>
</protein>
<dbReference type="InterPro" id="IPR018712">
    <property type="entry name" value="Tle1-like_cat"/>
</dbReference>
<name>A0A2W5D9I5_9BURK</name>
<feature type="domain" description="T6SS Phospholipase effector Tle1-like catalytic" evidence="1">
    <location>
        <begin position="22"/>
        <end position="286"/>
    </location>
</feature>
<sequence>MTQAGPACCGPLPSPGSAMPSRHLVLCIDGTWNDPSQKTNVWELFRRFNGTLTEVPEVDGLRRHQRLSGPELDGLYMEGVGAGGQRLAGGALGVGLHDRVLDMYVLASRLWQPGTQLWVFGFSRGAWAARSLAGFIAAAGLLTAAEAASPDAVNLANARWLAFKTKALPPALRRFWDDAGQPQPISLVGVWDTVGALGIPFFNGLRSVDSVERSVLDFADLDLSRRVAAGRHALSIDETRYDFTPTLWNARDGVVQHWFPGVHADVGGGYPQRGLADLSLQWMLAEVQALSAGALLSAQAQAGLAPNPSADRHEEATALVWQLRPRKPRELPDEPEALHAGVAQRLAARADWRPLALKRIRQLAAWFLHPATVPEQICPAGSEAVQAVELEVGAGVTRAVEARKWWNGTGLRVRAGQRYRVVTPGLWTDKGHPCDAGGYASTGNWALQIAEWMHARRLARADWFRLVAAVHADPYLEARNADDGNVAEDVAHLISAHVQAADRDSQLEAVGADGVLEVARDGYLYLFANDNSAFYGNNDGTLQASITRLA</sequence>
<gene>
    <name evidence="2" type="ORF">DI603_18560</name>
</gene>
<evidence type="ECO:0000259" key="1">
    <source>
        <dbReference type="Pfam" id="PF09994"/>
    </source>
</evidence>
<dbReference type="Gene3D" id="2.60.120.430">
    <property type="entry name" value="Galactose-binding lectin"/>
    <property type="match status" value="1"/>
</dbReference>
<dbReference type="PANTHER" id="PTHR33840:SF1">
    <property type="entry name" value="TLE1 PHOSPHOLIPASE DOMAIN-CONTAINING PROTEIN"/>
    <property type="match status" value="1"/>
</dbReference>
<proteinExistence type="predicted"/>
<dbReference type="Pfam" id="PF09994">
    <property type="entry name" value="T6SS_Tle1-like_cat"/>
    <property type="match status" value="1"/>
</dbReference>
<accession>A0A2W5D9I5</accession>
<dbReference type="Proteomes" id="UP000249633">
    <property type="component" value="Unassembled WGS sequence"/>
</dbReference>
<comment type="caution">
    <text evidence="2">The sequence shown here is derived from an EMBL/GenBank/DDBJ whole genome shotgun (WGS) entry which is preliminary data.</text>
</comment>
<evidence type="ECO:0000313" key="2">
    <source>
        <dbReference type="EMBL" id="PZP28685.1"/>
    </source>
</evidence>
<dbReference type="EMBL" id="QFOD01000021">
    <property type="protein sequence ID" value="PZP28685.1"/>
    <property type="molecule type" value="Genomic_DNA"/>
</dbReference>